<keyword evidence="2" id="KW-1185">Reference proteome</keyword>
<accession>A0ABV9GU61</accession>
<sequence length="365" mass="42843">MANKKHELPVYSIFMHPQDLRELKRDIWCDEPLPAKLKIGKRHYEIDIVYRGSHIRKWEKKSYDLFFIKPAAFLGGASACHLNAEYIDRSLIRNKLSMDFFADLGVLAPRSRHVLVTLNGSFQGVYLQLESVDEQFLVNRELPQGPIYYAVDDDANFSLMSPLDTEIKKEATAGYERKCGTKADDDDLRDLIYKINTIPKAEFGKEIQKFVHVDHYLRWLTGIVCTQNFDGFIHNYALYRNSETGLFEMIPWDFDATWGRDINGREMEPDFIPIQGYNTLTARLLDDAGHRRVYRRLLEKTLEHEFTVDYFTPKIEHLHNLLRPHVLNDPYIKENINIFDKEPEFIQQFIIGRNHYLKDHLGDLD</sequence>
<keyword evidence="1" id="KW-0418">Kinase</keyword>
<name>A0ABV9GU61_9BACL</name>
<proteinExistence type="predicted"/>
<dbReference type="InterPro" id="IPR014867">
    <property type="entry name" value="Spore_coat_CotH_CotH2/3/7"/>
</dbReference>
<comment type="caution">
    <text evidence="1">The sequence shown here is derived from an EMBL/GenBank/DDBJ whole genome shotgun (WGS) entry which is preliminary data.</text>
</comment>
<evidence type="ECO:0000313" key="1">
    <source>
        <dbReference type="EMBL" id="MFC4620180.1"/>
    </source>
</evidence>
<dbReference type="PANTHER" id="PTHR40050">
    <property type="entry name" value="INNER SPORE COAT PROTEIN H"/>
    <property type="match status" value="1"/>
</dbReference>
<dbReference type="PANTHER" id="PTHR40050:SF1">
    <property type="entry name" value="INNER SPORE COAT PROTEIN H"/>
    <property type="match status" value="1"/>
</dbReference>
<dbReference type="EMBL" id="JBHSFW010000017">
    <property type="protein sequence ID" value="MFC4620180.1"/>
    <property type="molecule type" value="Genomic_DNA"/>
</dbReference>
<dbReference type="Proteomes" id="UP001596022">
    <property type="component" value="Unassembled WGS sequence"/>
</dbReference>
<evidence type="ECO:0000313" key="2">
    <source>
        <dbReference type="Proteomes" id="UP001596022"/>
    </source>
</evidence>
<dbReference type="RefSeq" id="WP_376847296.1">
    <property type="nucleotide sequence ID" value="NZ_JBHSFW010000017.1"/>
</dbReference>
<dbReference type="Pfam" id="PF08757">
    <property type="entry name" value="CotH"/>
    <property type="match status" value="1"/>
</dbReference>
<keyword evidence="1" id="KW-0808">Transferase</keyword>
<protein>
    <submittedName>
        <fullName evidence="1">CotH kinase family protein</fullName>
    </submittedName>
</protein>
<gene>
    <name evidence="1" type="ORF">ACFO4N_15820</name>
</gene>
<dbReference type="GO" id="GO:0016301">
    <property type="term" value="F:kinase activity"/>
    <property type="evidence" value="ECO:0007669"/>
    <property type="project" value="UniProtKB-KW"/>
</dbReference>
<organism evidence="1 2">
    <name type="scientific">Camelliibacillus cellulosilyticus</name>
    <dbReference type="NCBI Taxonomy" id="2174486"/>
    <lineage>
        <taxon>Bacteria</taxon>
        <taxon>Bacillati</taxon>
        <taxon>Bacillota</taxon>
        <taxon>Bacilli</taxon>
        <taxon>Bacillales</taxon>
        <taxon>Sporolactobacillaceae</taxon>
        <taxon>Camelliibacillus</taxon>
    </lineage>
</organism>
<reference evidence="2" key="1">
    <citation type="journal article" date="2019" name="Int. J. Syst. Evol. Microbiol.">
        <title>The Global Catalogue of Microorganisms (GCM) 10K type strain sequencing project: providing services to taxonomists for standard genome sequencing and annotation.</title>
        <authorList>
            <consortium name="The Broad Institute Genomics Platform"/>
            <consortium name="The Broad Institute Genome Sequencing Center for Infectious Disease"/>
            <person name="Wu L."/>
            <person name="Ma J."/>
        </authorList>
    </citation>
    <scope>NUCLEOTIDE SEQUENCE [LARGE SCALE GENOMIC DNA]</scope>
    <source>
        <strain evidence="2">CGMCC 1.16306</strain>
    </source>
</reference>